<evidence type="ECO:0000313" key="2">
    <source>
        <dbReference type="Proteomes" id="UP000515955"/>
    </source>
</evidence>
<organism evidence="1 2">
    <name type="scientific">Sphingomonas rhizophila</name>
    <dbReference type="NCBI Taxonomy" id="2071607"/>
    <lineage>
        <taxon>Bacteria</taxon>
        <taxon>Pseudomonadati</taxon>
        <taxon>Pseudomonadota</taxon>
        <taxon>Alphaproteobacteria</taxon>
        <taxon>Sphingomonadales</taxon>
        <taxon>Sphingomonadaceae</taxon>
        <taxon>Sphingomonas</taxon>
    </lineage>
</organism>
<protein>
    <recommendedName>
        <fullName evidence="3">Lipoprotein</fullName>
    </recommendedName>
</protein>
<dbReference type="AlphaFoldDB" id="A0A7G9S8K4"/>
<dbReference type="RefSeq" id="WP_187541179.1">
    <property type="nucleotide sequence ID" value="NZ_CP060717.1"/>
</dbReference>
<keyword evidence="2" id="KW-1185">Reference proteome</keyword>
<sequence>MKHRWILGLLPLLSACEAADGDGLPDERHVQRIEQRLAANPCIGDLRQWERLYRFADPGGFSAYTAHPNFDVIDFHLRRAGTTTITPGRVIVPRGERRDWPDDRFVQSIDGSYKIGEDRMTLIRVPRCQRQGRTVTSK</sequence>
<dbReference type="KEGG" id="srhi:H9L12_07270"/>
<proteinExistence type="predicted"/>
<dbReference type="EMBL" id="CP060717">
    <property type="protein sequence ID" value="QNN64179.1"/>
    <property type="molecule type" value="Genomic_DNA"/>
</dbReference>
<dbReference type="Proteomes" id="UP000515955">
    <property type="component" value="Chromosome"/>
</dbReference>
<dbReference type="PROSITE" id="PS51257">
    <property type="entry name" value="PROKAR_LIPOPROTEIN"/>
    <property type="match status" value="1"/>
</dbReference>
<evidence type="ECO:0008006" key="3">
    <source>
        <dbReference type="Google" id="ProtNLM"/>
    </source>
</evidence>
<name>A0A7G9S8K4_9SPHN</name>
<accession>A0A7G9S8K4</accession>
<reference evidence="1 2" key="1">
    <citation type="submission" date="2020-08" db="EMBL/GenBank/DDBJ databases">
        <title>Genome sequence of Sphingomonas rhizophila KACC 19189T.</title>
        <authorList>
            <person name="Hyun D.-W."/>
            <person name="Bae J.-W."/>
        </authorList>
    </citation>
    <scope>NUCLEOTIDE SEQUENCE [LARGE SCALE GENOMIC DNA]</scope>
    <source>
        <strain evidence="1 2">KACC 19189</strain>
    </source>
</reference>
<evidence type="ECO:0000313" key="1">
    <source>
        <dbReference type="EMBL" id="QNN64179.1"/>
    </source>
</evidence>
<gene>
    <name evidence="1" type="ORF">H9L12_07270</name>
</gene>